<dbReference type="InterPro" id="IPR029044">
    <property type="entry name" value="Nucleotide-diphossugar_trans"/>
</dbReference>
<dbReference type="EC" id="2.7.7.40" evidence="3"/>
<evidence type="ECO:0000256" key="3">
    <source>
        <dbReference type="HAMAP-Rule" id="MF_02068"/>
    </source>
</evidence>
<dbReference type="FunFam" id="3.90.550.10:FF:000003">
    <property type="entry name" value="2-C-methyl-D-erythritol 4-phosphate cytidylyltransferase"/>
    <property type="match status" value="1"/>
</dbReference>
<gene>
    <name evidence="4" type="ORF">CWE15_00860</name>
</gene>
<comment type="catalytic activity">
    <reaction evidence="3">
        <text>D-ribitol 5-phosphate + CTP + H(+) = CDP-L-ribitol + diphosphate</text>
        <dbReference type="Rhea" id="RHEA:12456"/>
        <dbReference type="ChEBI" id="CHEBI:15378"/>
        <dbReference type="ChEBI" id="CHEBI:33019"/>
        <dbReference type="ChEBI" id="CHEBI:37563"/>
        <dbReference type="ChEBI" id="CHEBI:57608"/>
        <dbReference type="ChEBI" id="CHEBI:57695"/>
        <dbReference type="EC" id="2.7.7.40"/>
    </reaction>
</comment>
<dbReference type="InterPro" id="IPR034683">
    <property type="entry name" value="IspD/TarI"/>
</dbReference>
<dbReference type="InterPro" id="IPR018294">
    <property type="entry name" value="ISPD_synthase_CS"/>
</dbReference>
<feature type="site" description="Positions ribitol 5-phosphate for the nucleophilic attack" evidence="3">
    <location>
        <position position="217"/>
    </location>
</feature>
<dbReference type="Pfam" id="PF01128">
    <property type="entry name" value="IspD"/>
    <property type="match status" value="1"/>
</dbReference>
<dbReference type="PANTHER" id="PTHR43015">
    <property type="entry name" value="D-RIBITOL-5-PHOSPHATE CYTIDYLYLTRANSFERASE"/>
    <property type="match status" value="1"/>
</dbReference>
<evidence type="ECO:0000256" key="1">
    <source>
        <dbReference type="ARBA" id="ARBA00022679"/>
    </source>
</evidence>
<dbReference type="PROSITE" id="PS01295">
    <property type="entry name" value="ISPD"/>
    <property type="match status" value="1"/>
</dbReference>
<proteinExistence type="inferred from homology"/>
<dbReference type="NCBIfam" id="NF001183">
    <property type="entry name" value="PRK00155.1-3"/>
    <property type="match status" value="1"/>
</dbReference>
<dbReference type="AlphaFoldDB" id="A0A432X8Q4"/>
<keyword evidence="2 3" id="KW-0548">Nucleotidyltransferase</keyword>
<organism evidence="4 5">
    <name type="scientific">Aliidiomarina taiwanensis</name>
    <dbReference type="NCBI Taxonomy" id="946228"/>
    <lineage>
        <taxon>Bacteria</taxon>
        <taxon>Pseudomonadati</taxon>
        <taxon>Pseudomonadota</taxon>
        <taxon>Gammaproteobacteria</taxon>
        <taxon>Alteromonadales</taxon>
        <taxon>Idiomarinaceae</taxon>
        <taxon>Aliidiomarina</taxon>
    </lineage>
</organism>
<dbReference type="PANTHER" id="PTHR43015:SF1">
    <property type="entry name" value="D-RIBITOL-5-PHOSPHATE CYTIDYLYLTRANSFERASE"/>
    <property type="match status" value="1"/>
</dbReference>
<dbReference type="GO" id="GO:0008299">
    <property type="term" value="P:isoprenoid biosynthetic process"/>
    <property type="evidence" value="ECO:0007669"/>
    <property type="project" value="InterPro"/>
</dbReference>
<dbReference type="Gene3D" id="3.90.550.10">
    <property type="entry name" value="Spore Coat Polysaccharide Biosynthesis Protein SpsA, Chain A"/>
    <property type="match status" value="1"/>
</dbReference>
<dbReference type="Proteomes" id="UP000286976">
    <property type="component" value="Unassembled WGS sequence"/>
</dbReference>
<feature type="site" description="Positions ribitol 5-phosphate for the nucleophilic attack" evidence="3">
    <location>
        <position position="160"/>
    </location>
</feature>
<comment type="function">
    <text evidence="3">Catalyzes the transfer of the cytidylyl group of CTP to D-ribitol 5-phosphate.</text>
</comment>
<dbReference type="RefSeq" id="WP_126756172.1">
    <property type="nucleotide sequence ID" value="NZ_PIPQ01000001.1"/>
</dbReference>
<dbReference type="InterPro" id="IPR034709">
    <property type="entry name" value="TarI"/>
</dbReference>
<evidence type="ECO:0000256" key="2">
    <source>
        <dbReference type="ARBA" id="ARBA00022695"/>
    </source>
</evidence>
<feature type="binding site" evidence="3">
    <location>
        <begin position="83"/>
        <end position="89"/>
    </location>
    <ligand>
        <name>CTP</name>
        <dbReference type="ChEBI" id="CHEBI:37563"/>
    </ligand>
</feature>
<feature type="site" description="Transition state stabilizer" evidence="3">
    <location>
        <position position="25"/>
    </location>
</feature>
<sequence>MSDKNIAIIFSGGVGARMNSKAKPKQFLELHGKPIIVYTLELFENHPEIDAIVIAILADWVDYMNELIVRYQLTKVVAVVEGGKTGQLSIYNGLLSATNLFSADSTVLIHDGVRPLINQQIISANIDQVKKSGNAITTSPTIETFVVVDDNMLVQDVPSRKHSRLAKAPQSFVLSDILAVHQQALQDGVLDSIDSCTLMSRYGYKITLVEGPVENIKITTPTDYFMFRAIVESRENSQIFGG</sequence>
<dbReference type="EMBL" id="PIPQ01000001">
    <property type="protein sequence ID" value="RUO43783.1"/>
    <property type="molecule type" value="Genomic_DNA"/>
</dbReference>
<dbReference type="CDD" id="cd02516">
    <property type="entry name" value="CDP-ME_synthetase"/>
    <property type="match status" value="1"/>
</dbReference>
<name>A0A432X8Q4_9GAMM</name>
<dbReference type="GO" id="GO:0005829">
    <property type="term" value="C:cytosol"/>
    <property type="evidence" value="ECO:0007669"/>
    <property type="project" value="TreeGrafter"/>
</dbReference>
<keyword evidence="5" id="KW-1185">Reference proteome</keyword>
<accession>A0A432X8Q4</accession>
<dbReference type="SUPFAM" id="SSF53448">
    <property type="entry name" value="Nucleotide-diphospho-sugar transferases"/>
    <property type="match status" value="1"/>
</dbReference>
<dbReference type="GO" id="GO:0050518">
    <property type="term" value="F:2-C-methyl-D-erythritol 4-phosphate cytidylyltransferase activity"/>
    <property type="evidence" value="ECO:0007669"/>
    <property type="project" value="UniProtKB-ARBA"/>
</dbReference>
<evidence type="ECO:0000313" key="4">
    <source>
        <dbReference type="EMBL" id="RUO43783.1"/>
    </source>
</evidence>
<comment type="caution">
    <text evidence="3">Lacks conserved residue(s) required for the propagation of feature annotation.</text>
</comment>
<feature type="site" description="Transition state stabilizer" evidence="3">
    <location>
        <position position="17"/>
    </location>
</feature>
<comment type="caution">
    <text evidence="4">The sequence shown here is derived from an EMBL/GenBank/DDBJ whole genome shotgun (WGS) entry which is preliminary data.</text>
</comment>
<evidence type="ECO:0000313" key="5">
    <source>
        <dbReference type="Proteomes" id="UP000286976"/>
    </source>
</evidence>
<keyword evidence="1 3" id="KW-0808">Transferase</keyword>
<reference evidence="4 5" key="1">
    <citation type="journal article" date="2011" name="Front. Microbiol.">
        <title>Genomic signatures of strain selection and enhancement in Bacillus atrophaeus var. globigii, a historical biowarfare simulant.</title>
        <authorList>
            <person name="Gibbons H.S."/>
            <person name="Broomall S.M."/>
            <person name="McNew L.A."/>
            <person name="Daligault H."/>
            <person name="Chapman C."/>
            <person name="Bruce D."/>
            <person name="Karavis M."/>
            <person name="Krepps M."/>
            <person name="McGregor P.A."/>
            <person name="Hong C."/>
            <person name="Park K.H."/>
            <person name="Akmal A."/>
            <person name="Feldman A."/>
            <person name="Lin J.S."/>
            <person name="Chang W.E."/>
            <person name="Higgs B.W."/>
            <person name="Demirev P."/>
            <person name="Lindquist J."/>
            <person name="Liem A."/>
            <person name="Fochler E."/>
            <person name="Read T.D."/>
            <person name="Tapia R."/>
            <person name="Johnson S."/>
            <person name="Bishop-Lilly K.A."/>
            <person name="Detter C."/>
            <person name="Han C."/>
            <person name="Sozhamannan S."/>
            <person name="Rosenzweig C.N."/>
            <person name="Skowronski E.W."/>
        </authorList>
    </citation>
    <scope>NUCLEOTIDE SEQUENCE [LARGE SCALE GENOMIC DNA]</scope>
    <source>
        <strain evidence="4 5">AIT1</strain>
    </source>
</reference>
<comment type="similarity">
    <text evidence="3">Belongs to the IspD/TarI cytidylyltransferase family. TarI subfamily.</text>
</comment>
<dbReference type="OrthoDB" id="9806837at2"/>
<dbReference type="GO" id="GO:0047349">
    <property type="term" value="F:D-ribitol-5-phosphate cytidylyltransferase activity"/>
    <property type="evidence" value="ECO:0007669"/>
    <property type="project" value="UniProtKB-UniRule"/>
</dbReference>
<dbReference type="HAMAP" id="MF_02068">
    <property type="entry name" value="TarI"/>
    <property type="match status" value="1"/>
</dbReference>
<protein>
    <recommendedName>
        <fullName evidence="3">Ribitol-5-phosphate cytidylyltransferase</fullName>
        <ecNumber evidence="3">2.7.7.40</ecNumber>
    </recommendedName>
</protein>